<reference evidence="1" key="1">
    <citation type="journal article" date="2021" name="Microb. Physiol.">
        <title>Proteogenomic Insights into the Physiology of Marine, Sulfate-Reducing, Filamentous Desulfonema limicola and Desulfonema magnum.</title>
        <authorList>
            <person name="Schnaars V."/>
            <person name="Wohlbrand L."/>
            <person name="Scheve S."/>
            <person name="Hinrichs C."/>
            <person name="Reinhardt R."/>
            <person name="Rabus R."/>
        </authorList>
    </citation>
    <scope>NUCLEOTIDE SEQUENCE</scope>
    <source>
        <strain evidence="1">4be13</strain>
    </source>
</reference>
<dbReference type="EMBL" id="CP061800">
    <property type="protein sequence ID" value="QTA85998.1"/>
    <property type="molecule type" value="Genomic_DNA"/>
</dbReference>
<dbReference type="KEGG" id="dmm:dnm_020160"/>
<sequence>MNQGTSSINQNIFKIGLSVETISVYLLCCGLSDSGTSISTKNLLEIWNSTNEALMKSLEDLEQKNILFMTLSDQEGKNIYQLTDSKEWKV</sequence>
<keyword evidence="2" id="KW-1185">Reference proteome</keyword>
<gene>
    <name evidence="1" type="ORF">dnm_020160</name>
</gene>
<accession>A0A975BIJ3</accession>
<organism evidence="1 2">
    <name type="scientific">Desulfonema magnum</name>
    <dbReference type="NCBI Taxonomy" id="45655"/>
    <lineage>
        <taxon>Bacteria</taxon>
        <taxon>Pseudomonadati</taxon>
        <taxon>Thermodesulfobacteriota</taxon>
        <taxon>Desulfobacteria</taxon>
        <taxon>Desulfobacterales</taxon>
        <taxon>Desulfococcaceae</taxon>
        <taxon>Desulfonema</taxon>
    </lineage>
</organism>
<dbReference type="RefSeq" id="WP_207681823.1">
    <property type="nucleotide sequence ID" value="NZ_CP061800.1"/>
</dbReference>
<evidence type="ECO:0000313" key="2">
    <source>
        <dbReference type="Proteomes" id="UP000663722"/>
    </source>
</evidence>
<dbReference type="AlphaFoldDB" id="A0A975BIJ3"/>
<evidence type="ECO:0000313" key="1">
    <source>
        <dbReference type="EMBL" id="QTA85998.1"/>
    </source>
</evidence>
<dbReference type="Proteomes" id="UP000663722">
    <property type="component" value="Chromosome"/>
</dbReference>
<name>A0A975BIJ3_9BACT</name>
<protein>
    <submittedName>
        <fullName evidence="1">Uncharacterized protein</fullName>
    </submittedName>
</protein>
<proteinExistence type="predicted"/>